<accession>A0A2M4DC41</accession>
<evidence type="ECO:0000256" key="1">
    <source>
        <dbReference type="SAM" id="SignalP"/>
    </source>
</evidence>
<reference evidence="2" key="1">
    <citation type="submission" date="2018-01" db="EMBL/GenBank/DDBJ databases">
        <title>An insight into the sialome of Amazonian anophelines.</title>
        <authorList>
            <person name="Ribeiro J.M."/>
            <person name="Scarpassa V."/>
            <person name="Calvo E."/>
        </authorList>
    </citation>
    <scope>NUCLEOTIDE SEQUENCE</scope>
</reference>
<protein>
    <submittedName>
        <fullName evidence="2">Putative secreted protein</fullName>
    </submittedName>
</protein>
<dbReference type="EMBL" id="GGFL01010853">
    <property type="protein sequence ID" value="MBW75031.1"/>
    <property type="molecule type" value="Transcribed_RNA"/>
</dbReference>
<dbReference type="AlphaFoldDB" id="A0A2M4DC41"/>
<name>A0A2M4DC41_ANODA</name>
<proteinExistence type="predicted"/>
<feature type="signal peptide" evidence="1">
    <location>
        <begin position="1"/>
        <end position="34"/>
    </location>
</feature>
<evidence type="ECO:0000313" key="2">
    <source>
        <dbReference type="EMBL" id="MBW75031.1"/>
    </source>
</evidence>
<organism evidence="2">
    <name type="scientific">Anopheles darlingi</name>
    <name type="common">Mosquito</name>
    <dbReference type="NCBI Taxonomy" id="43151"/>
    <lineage>
        <taxon>Eukaryota</taxon>
        <taxon>Metazoa</taxon>
        <taxon>Ecdysozoa</taxon>
        <taxon>Arthropoda</taxon>
        <taxon>Hexapoda</taxon>
        <taxon>Insecta</taxon>
        <taxon>Pterygota</taxon>
        <taxon>Neoptera</taxon>
        <taxon>Endopterygota</taxon>
        <taxon>Diptera</taxon>
        <taxon>Nematocera</taxon>
        <taxon>Culicoidea</taxon>
        <taxon>Culicidae</taxon>
        <taxon>Anophelinae</taxon>
        <taxon>Anopheles</taxon>
    </lineage>
</organism>
<feature type="chain" id="PRO_5014701705" evidence="1">
    <location>
        <begin position="35"/>
        <end position="77"/>
    </location>
</feature>
<keyword evidence="1" id="KW-0732">Signal</keyword>
<sequence length="77" mass="8518">MENFISSHTSPVLPPVALSLPLLLLLCVADTLRCFDDFDDDEPPAGVEGLVREKKLFIRSNGVGRFSLSFSSFWICS</sequence>